<dbReference type="FunFam" id="3.40.50.12780:FF:000012">
    <property type="entry name" value="Non-ribosomal peptide synthetase"/>
    <property type="match status" value="1"/>
</dbReference>
<name>A0A7R7DLD0_9ACTN</name>
<reference evidence="3 4" key="1">
    <citation type="submission" date="2020-08" db="EMBL/GenBank/DDBJ databases">
        <title>Whole genome shotgun sequence of Actinocatenispora thailandica NBRC 105041.</title>
        <authorList>
            <person name="Komaki H."/>
            <person name="Tamura T."/>
        </authorList>
    </citation>
    <scope>NUCLEOTIDE SEQUENCE [LARGE SCALE GENOMIC DNA]</scope>
    <source>
        <strain evidence="3 4">NBRC 105041</strain>
    </source>
</reference>
<dbReference type="GO" id="GO:0008610">
    <property type="term" value="P:lipid biosynthetic process"/>
    <property type="evidence" value="ECO:0007669"/>
    <property type="project" value="UniProtKB-ARBA"/>
</dbReference>
<keyword evidence="4" id="KW-1185">Reference proteome</keyword>
<comment type="cofactor">
    <cofactor evidence="1">
        <name>pantetheine 4'-phosphate</name>
        <dbReference type="ChEBI" id="CHEBI:47942"/>
    </cofactor>
</comment>
<dbReference type="InterPro" id="IPR042099">
    <property type="entry name" value="ANL_N_sf"/>
</dbReference>
<dbReference type="InterPro" id="IPR036736">
    <property type="entry name" value="ACP-like_sf"/>
</dbReference>
<dbReference type="InterPro" id="IPR000873">
    <property type="entry name" value="AMP-dep_synth/lig_dom"/>
</dbReference>
<dbReference type="EMBL" id="AP023355">
    <property type="protein sequence ID" value="BCJ33854.1"/>
    <property type="molecule type" value="Genomic_DNA"/>
</dbReference>
<proteinExistence type="predicted"/>
<evidence type="ECO:0000313" key="4">
    <source>
        <dbReference type="Proteomes" id="UP000611640"/>
    </source>
</evidence>
<dbReference type="InterPro" id="IPR045851">
    <property type="entry name" value="AMP-bd_C_sf"/>
</dbReference>
<dbReference type="SUPFAM" id="SSF52777">
    <property type="entry name" value="CoA-dependent acyltransferases"/>
    <property type="match status" value="2"/>
</dbReference>
<dbReference type="GO" id="GO:0005737">
    <property type="term" value="C:cytoplasm"/>
    <property type="evidence" value="ECO:0007669"/>
    <property type="project" value="TreeGrafter"/>
</dbReference>
<dbReference type="InterPro" id="IPR029058">
    <property type="entry name" value="AB_hydrolase_fold"/>
</dbReference>
<dbReference type="Gene3D" id="3.30.300.30">
    <property type="match status" value="1"/>
</dbReference>
<dbReference type="Gene3D" id="3.40.50.1820">
    <property type="entry name" value="alpha/beta hydrolase"/>
    <property type="match status" value="1"/>
</dbReference>
<dbReference type="InterPro" id="IPR020845">
    <property type="entry name" value="AMP-binding_CS"/>
</dbReference>
<evidence type="ECO:0000259" key="2">
    <source>
        <dbReference type="PROSITE" id="PS50075"/>
    </source>
</evidence>
<dbReference type="InterPro" id="IPR010071">
    <property type="entry name" value="AA_adenyl_dom"/>
</dbReference>
<dbReference type="KEGG" id="atl:Athai_13570"/>
<gene>
    <name evidence="3" type="ORF">Athai_13570</name>
</gene>
<dbReference type="PANTHER" id="PTHR45527:SF1">
    <property type="entry name" value="FATTY ACID SYNTHASE"/>
    <property type="match status" value="1"/>
</dbReference>
<evidence type="ECO:0000256" key="1">
    <source>
        <dbReference type="ARBA" id="ARBA00001957"/>
    </source>
</evidence>
<dbReference type="Gene3D" id="3.40.50.12780">
    <property type="entry name" value="N-terminal domain of ligase-like"/>
    <property type="match status" value="1"/>
</dbReference>
<dbReference type="GO" id="GO:0043041">
    <property type="term" value="P:amino acid activation for nonribosomal peptide biosynthetic process"/>
    <property type="evidence" value="ECO:0007669"/>
    <property type="project" value="TreeGrafter"/>
</dbReference>
<organism evidence="3 4">
    <name type="scientific">Actinocatenispora thailandica</name>
    <dbReference type="NCBI Taxonomy" id="227318"/>
    <lineage>
        <taxon>Bacteria</taxon>
        <taxon>Bacillati</taxon>
        <taxon>Actinomycetota</taxon>
        <taxon>Actinomycetes</taxon>
        <taxon>Micromonosporales</taxon>
        <taxon>Micromonosporaceae</taxon>
        <taxon>Actinocatenispora</taxon>
    </lineage>
</organism>
<dbReference type="Gene3D" id="3.30.559.10">
    <property type="entry name" value="Chloramphenicol acetyltransferase-like domain"/>
    <property type="match status" value="1"/>
</dbReference>
<dbReference type="InterPro" id="IPR023213">
    <property type="entry name" value="CAT-like_dom_sf"/>
</dbReference>
<dbReference type="InterPro" id="IPR025110">
    <property type="entry name" value="AMP-bd_C"/>
</dbReference>
<dbReference type="Pfam" id="PF00668">
    <property type="entry name" value="Condensation"/>
    <property type="match status" value="1"/>
</dbReference>
<feature type="domain" description="Carrier" evidence="2">
    <location>
        <begin position="982"/>
        <end position="1057"/>
    </location>
</feature>
<dbReference type="InterPro" id="IPR009081">
    <property type="entry name" value="PP-bd_ACP"/>
</dbReference>
<protein>
    <recommendedName>
        <fullName evidence="2">Carrier domain-containing protein</fullName>
    </recommendedName>
</protein>
<dbReference type="Pfam" id="PF00550">
    <property type="entry name" value="PP-binding"/>
    <property type="match status" value="1"/>
</dbReference>
<dbReference type="Gene3D" id="3.30.559.30">
    <property type="entry name" value="Nonribosomal peptide synthetase, condensation domain"/>
    <property type="match status" value="1"/>
</dbReference>
<dbReference type="FunFam" id="3.40.50.980:FF:000001">
    <property type="entry name" value="Non-ribosomal peptide synthetase"/>
    <property type="match status" value="1"/>
</dbReference>
<dbReference type="AlphaFoldDB" id="A0A7R7DLD0"/>
<accession>A0A7R7DLD0</accession>
<dbReference type="PROSITE" id="PS00455">
    <property type="entry name" value="AMP_BINDING"/>
    <property type="match status" value="1"/>
</dbReference>
<dbReference type="NCBIfam" id="TIGR01733">
    <property type="entry name" value="AA-adenyl-dom"/>
    <property type="match status" value="1"/>
</dbReference>
<dbReference type="GO" id="GO:0031177">
    <property type="term" value="F:phosphopantetheine binding"/>
    <property type="evidence" value="ECO:0007669"/>
    <property type="project" value="TreeGrafter"/>
</dbReference>
<dbReference type="PANTHER" id="PTHR45527">
    <property type="entry name" value="NONRIBOSOMAL PEPTIDE SYNTHETASE"/>
    <property type="match status" value="1"/>
</dbReference>
<dbReference type="SUPFAM" id="SSF47336">
    <property type="entry name" value="ACP-like"/>
    <property type="match status" value="1"/>
</dbReference>
<dbReference type="PROSITE" id="PS50075">
    <property type="entry name" value="CARRIER"/>
    <property type="match status" value="1"/>
</dbReference>
<dbReference type="InterPro" id="IPR001242">
    <property type="entry name" value="Condensation_dom"/>
</dbReference>
<dbReference type="Pfam" id="PF13193">
    <property type="entry name" value="AMP-binding_C"/>
    <property type="match status" value="1"/>
</dbReference>
<evidence type="ECO:0000313" key="3">
    <source>
        <dbReference type="EMBL" id="BCJ33854.1"/>
    </source>
</evidence>
<dbReference type="SUPFAM" id="SSF56801">
    <property type="entry name" value="Acetyl-CoA synthetase-like"/>
    <property type="match status" value="1"/>
</dbReference>
<dbReference type="GO" id="GO:0044550">
    <property type="term" value="P:secondary metabolite biosynthetic process"/>
    <property type="evidence" value="ECO:0007669"/>
    <property type="project" value="TreeGrafter"/>
</dbReference>
<sequence length="1092" mass="117893">MSEVEDIYPVTPMQAGLVFHCVAENQRGLYVVQMRFDLVGPLDAEALRTSWRATVARHEALRTAVIWDGVTRPVQAVLRTVELPFITHDLRGVDAAAQPDSVADIMRADRMHGYDLAEAPLMRVLLVRMSEERHLMVWSHHHVILDGWSAALVSDEVLDRYARIVRGEPEAVQPLAPSFREYVSWQARRTEPDDDEFWSRELRGYGTPVHLDLDRPTATVSEPDWCDRELIVAPGRLDAWRAAARRNGVTLSTVLQAGWAVLLARHDSQAPHEVVYGVVTAVRDHERPGGDRMVGLCVNTLPMRISLAREQSCQAWLRSIQQTQARTAQHDAVNVARFREWTQLPAGEQLFRYILAIENYPQGTLAADTGVAGVDVRYLGVHEATNYALTAGMPVGAQPRLKLSADARRIPRAHLDGLLRAWAAILDRLASPDCATVGAVLADVGSRTPSSRPAVRPTPAPVDATGGTVLDRFAAQVARQPDAPAVLYGEDTHTYRELDARSLALARRLVALGARPGECVGLVSGRSAALVVAVLGILRAGCAYVPLDPTHPVARHRFIAQDAGVRLVVVDSPERPIDGIDGRVVAVDDDAAGADQNAALPPVAEGQLAYVIYTSGSTGTPKGVLIDHGNVAAMLDSTYRHGQFDERDVWTMCHSYAFDFSVFELWGALAYGGRLLVVPAEISRAPDALHELVRAQGVTVFCQTPSAFGGFITADARSASGVGEALRLVLFGGEDLGTIGLGSWLCRYGERRPRLVNLYGITETTVHTTWHEVTGDTLSTSGTTSRIGAELDGWSVRLLDPALRSVPDNVAGEIFVGGAGLAHGYVGQAGLTAQRFVPDPTTPGARLYRSGDRARRLADGTLEYVGRADAQVKIRGIRIEPGEVESVLAKHPAVERCVVVARRFGPQDLRLVAFVVAAGGPSANDADEAELRAFIQDRLPAAMVPSMVVAVPSLPLTPSGKVDRGALRDVELPSAGRFEGTPARTPTERAVAAAWRSVLGAAHVGVEDNFFDVGGHSLLMFALLQNLRGAGWSWLSMVELFANPTVAAQATLIDAAGSARSGGLAGQQIDEERGDARTSALLNLRAQREGRR</sequence>
<dbReference type="Pfam" id="PF00501">
    <property type="entry name" value="AMP-binding"/>
    <property type="match status" value="1"/>
</dbReference>
<dbReference type="Proteomes" id="UP000611640">
    <property type="component" value="Chromosome"/>
</dbReference>
<dbReference type="RefSeq" id="WP_203960678.1">
    <property type="nucleotide sequence ID" value="NZ_AP023355.1"/>
</dbReference>
<dbReference type="GO" id="GO:0003824">
    <property type="term" value="F:catalytic activity"/>
    <property type="evidence" value="ECO:0007669"/>
    <property type="project" value="InterPro"/>
</dbReference>
<dbReference type="CDD" id="cd17643">
    <property type="entry name" value="A_NRPS_Cytc1-like"/>
    <property type="match status" value="1"/>
</dbReference>